<dbReference type="SUPFAM" id="SSF51735">
    <property type="entry name" value="NAD(P)-binding Rossmann-fold domains"/>
    <property type="match status" value="1"/>
</dbReference>
<evidence type="ECO:0000313" key="3">
    <source>
        <dbReference type="EMBL" id="KAJ7366691.1"/>
    </source>
</evidence>
<dbReference type="Pfam" id="PF00107">
    <property type="entry name" value="ADH_zinc_N"/>
    <property type="match status" value="1"/>
</dbReference>
<proteinExistence type="predicted"/>
<dbReference type="PANTHER" id="PTHR43677:SF4">
    <property type="entry name" value="QUINONE OXIDOREDUCTASE-LIKE PROTEIN 2"/>
    <property type="match status" value="1"/>
</dbReference>
<dbReference type="SUPFAM" id="SSF50129">
    <property type="entry name" value="GroES-like"/>
    <property type="match status" value="1"/>
</dbReference>
<sequence length="394" mass="42870">MPTIPPKHRALILNSTRDPLDMSVVEQTPPQAGPGSAVIRVLAAGVLSYAGEVYSGRKPYPYPTSFIPGSSAIGRVAAVGPDATLLQPGQLVYFDSFIVGRDDPTSLILHGLNSGPTPGSVKLMEGEWRDSTYAEYAKIPLENCFPLDEARLLGDLSYEVEDLMYLGTLSVPFGGLRDVGVKAGDKVIVTPATGAFGGAAVIAALAMGARVVAMGRNLEALERVKSFSPGRIRTVVNTGNVMVDAKELTKDGPADVFFDISPAAAVTSTHLQSCMLALRREGRVSLMGGQKELTPMPIRVIMRYNLTVKGKWMYTKEDIRGLINLAEMGYLKLGEAENDASPLVFPELSMRSRKKSPDQNKSGKKLGRELQFLRWTGRGRRERIFLWRLSTRTQ</sequence>
<name>A0AAD7ARM8_9AGAR</name>
<dbReference type="InterPro" id="IPR051397">
    <property type="entry name" value="Zn-ADH-like_protein"/>
</dbReference>
<accession>A0AAD7ARM8</accession>
<evidence type="ECO:0000313" key="4">
    <source>
        <dbReference type="Proteomes" id="UP001218218"/>
    </source>
</evidence>
<dbReference type="PANTHER" id="PTHR43677">
    <property type="entry name" value="SHORT-CHAIN DEHYDROGENASE/REDUCTASE"/>
    <property type="match status" value="1"/>
</dbReference>
<dbReference type="InterPro" id="IPR036291">
    <property type="entry name" value="NAD(P)-bd_dom_sf"/>
</dbReference>
<dbReference type="CDD" id="cd05188">
    <property type="entry name" value="MDR"/>
    <property type="match status" value="1"/>
</dbReference>
<dbReference type="Gene3D" id="3.90.180.10">
    <property type="entry name" value="Medium-chain alcohol dehydrogenases, catalytic domain"/>
    <property type="match status" value="1"/>
</dbReference>
<evidence type="ECO:0000259" key="1">
    <source>
        <dbReference type="Pfam" id="PF00107"/>
    </source>
</evidence>
<dbReference type="EMBL" id="JARIHO010000002">
    <property type="protein sequence ID" value="KAJ7366691.1"/>
    <property type="molecule type" value="Genomic_DNA"/>
</dbReference>
<gene>
    <name evidence="3" type="ORF">DFH08DRAFT_909857</name>
</gene>
<dbReference type="GO" id="GO:0016491">
    <property type="term" value="F:oxidoreductase activity"/>
    <property type="evidence" value="ECO:0007669"/>
    <property type="project" value="TreeGrafter"/>
</dbReference>
<organism evidence="3 4">
    <name type="scientific">Mycena albidolilacea</name>
    <dbReference type="NCBI Taxonomy" id="1033008"/>
    <lineage>
        <taxon>Eukaryota</taxon>
        <taxon>Fungi</taxon>
        <taxon>Dikarya</taxon>
        <taxon>Basidiomycota</taxon>
        <taxon>Agaricomycotina</taxon>
        <taxon>Agaricomycetes</taxon>
        <taxon>Agaricomycetidae</taxon>
        <taxon>Agaricales</taxon>
        <taxon>Marasmiineae</taxon>
        <taxon>Mycenaceae</taxon>
        <taxon>Mycena</taxon>
    </lineage>
</organism>
<evidence type="ECO:0008006" key="5">
    <source>
        <dbReference type="Google" id="ProtNLM"/>
    </source>
</evidence>
<protein>
    <recommendedName>
        <fullName evidence="5">Alcohol dehydrogenase</fullName>
    </recommendedName>
</protein>
<dbReference type="AlphaFoldDB" id="A0AAD7ARM8"/>
<evidence type="ECO:0000259" key="2">
    <source>
        <dbReference type="Pfam" id="PF08240"/>
    </source>
</evidence>
<dbReference type="InterPro" id="IPR013154">
    <property type="entry name" value="ADH-like_N"/>
</dbReference>
<dbReference type="Proteomes" id="UP001218218">
    <property type="component" value="Unassembled WGS sequence"/>
</dbReference>
<dbReference type="Gene3D" id="3.40.50.720">
    <property type="entry name" value="NAD(P)-binding Rossmann-like Domain"/>
    <property type="match status" value="1"/>
</dbReference>
<feature type="domain" description="Alcohol dehydrogenase-like N-terminal" evidence="2">
    <location>
        <begin position="33"/>
        <end position="148"/>
    </location>
</feature>
<keyword evidence="4" id="KW-1185">Reference proteome</keyword>
<dbReference type="InterPro" id="IPR011032">
    <property type="entry name" value="GroES-like_sf"/>
</dbReference>
<dbReference type="Pfam" id="PF08240">
    <property type="entry name" value="ADH_N"/>
    <property type="match status" value="1"/>
</dbReference>
<comment type="caution">
    <text evidence="3">The sequence shown here is derived from an EMBL/GenBank/DDBJ whole genome shotgun (WGS) entry which is preliminary data.</text>
</comment>
<dbReference type="InterPro" id="IPR013149">
    <property type="entry name" value="ADH-like_C"/>
</dbReference>
<feature type="domain" description="Alcohol dehydrogenase-like C-terminal" evidence="1">
    <location>
        <begin position="197"/>
        <end position="326"/>
    </location>
</feature>
<dbReference type="GO" id="GO:0005739">
    <property type="term" value="C:mitochondrion"/>
    <property type="evidence" value="ECO:0007669"/>
    <property type="project" value="TreeGrafter"/>
</dbReference>
<reference evidence="3" key="1">
    <citation type="submission" date="2023-03" db="EMBL/GenBank/DDBJ databases">
        <title>Massive genome expansion in bonnet fungi (Mycena s.s.) driven by repeated elements and novel gene families across ecological guilds.</title>
        <authorList>
            <consortium name="Lawrence Berkeley National Laboratory"/>
            <person name="Harder C.B."/>
            <person name="Miyauchi S."/>
            <person name="Viragh M."/>
            <person name="Kuo A."/>
            <person name="Thoen E."/>
            <person name="Andreopoulos B."/>
            <person name="Lu D."/>
            <person name="Skrede I."/>
            <person name="Drula E."/>
            <person name="Henrissat B."/>
            <person name="Morin E."/>
            <person name="Kohler A."/>
            <person name="Barry K."/>
            <person name="LaButti K."/>
            <person name="Morin E."/>
            <person name="Salamov A."/>
            <person name="Lipzen A."/>
            <person name="Mereny Z."/>
            <person name="Hegedus B."/>
            <person name="Baldrian P."/>
            <person name="Stursova M."/>
            <person name="Weitz H."/>
            <person name="Taylor A."/>
            <person name="Grigoriev I.V."/>
            <person name="Nagy L.G."/>
            <person name="Martin F."/>
            <person name="Kauserud H."/>
        </authorList>
    </citation>
    <scope>NUCLEOTIDE SEQUENCE</scope>
    <source>
        <strain evidence="3">CBHHK002</strain>
    </source>
</reference>